<accession>A0ABW1YI19</accession>
<dbReference type="PANTHER" id="PTHR36927:SF3">
    <property type="entry name" value="GLUCANS BIOSYNTHESIS PROTEIN C"/>
    <property type="match status" value="1"/>
</dbReference>
<feature type="transmembrane region" description="Helical" evidence="1">
    <location>
        <begin position="156"/>
        <end position="176"/>
    </location>
</feature>
<dbReference type="GO" id="GO:0016746">
    <property type="term" value="F:acyltransferase activity"/>
    <property type="evidence" value="ECO:0007669"/>
    <property type="project" value="UniProtKB-KW"/>
</dbReference>
<gene>
    <name evidence="3" type="ORF">ACFQBM_03880</name>
</gene>
<protein>
    <submittedName>
        <fullName evidence="3">Acyltransferase family protein</fullName>
    </submittedName>
</protein>
<feature type="domain" description="Acyltransferase 3" evidence="2">
    <location>
        <begin position="10"/>
        <end position="369"/>
    </location>
</feature>
<feature type="transmembrane region" description="Helical" evidence="1">
    <location>
        <begin position="252"/>
        <end position="269"/>
    </location>
</feature>
<proteinExistence type="predicted"/>
<feature type="transmembrane region" description="Helical" evidence="1">
    <location>
        <begin position="54"/>
        <end position="75"/>
    </location>
</feature>
<feature type="transmembrane region" description="Helical" evidence="1">
    <location>
        <begin position="357"/>
        <end position="375"/>
    </location>
</feature>
<dbReference type="InterPro" id="IPR002656">
    <property type="entry name" value="Acyl_transf_3_dom"/>
</dbReference>
<evidence type="ECO:0000313" key="3">
    <source>
        <dbReference type="EMBL" id="MFC6632403.1"/>
    </source>
</evidence>
<evidence type="ECO:0000259" key="2">
    <source>
        <dbReference type="Pfam" id="PF01757"/>
    </source>
</evidence>
<dbReference type="InterPro" id="IPR050623">
    <property type="entry name" value="Glucan_succinyl_AcylTrfase"/>
</dbReference>
<feature type="transmembrane region" description="Helical" evidence="1">
    <location>
        <begin position="96"/>
        <end position="114"/>
    </location>
</feature>
<feature type="transmembrane region" description="Helical" evidence="1">
    <location>
        <begin position="289"/>
        <end position="314"/>
    </location>
</feature>
<dbReference type="EMBL" id="JBHSVR010000001">
    <property type="protein sequence ID" value="MFC6632403.1"/>
    <property type="molecule type" value="Genomic_DNA"/>
</dbReference>
<comment type="caution">
    <text evidence="3">The sequence shown here is derived from an EMBL/GenBank/DDBJ whole genome shotgun (WGS) entry which is preliminary data.</text>
</comment>
<feature type="transmembrane region" description="Helical" evidence="1">
    <location>
        <begin position="326"/>
        <end position="345"/>
    </location>
</feature>
<sequence length="403" mass="46261">MTQPGTERRYDIDWLRTLAFAVLILYHLGMYYVADWGWHIKSEQTSVWLQNLMMLTSPWRMSLLFFISAMALALAQRRGGGSANSLHLARLRSRRLLVPLLFGMFVIVVPQVYFEALSQDLIEPGYFRFWAQYINPRTDLLTGHHTPIGLLTWNHLWFLPYLWLYSLLLLLLSGPLQRLAQGGGLQRLPPLVVIAAVVLALMLVWLFLRARFPSTHALLDDWYNHGRYFLVFVFGYLFALQPRWWQFVIDRRRVFLCLGVACYLLILAERNGAFPNLEADLEAHLGTRLIVGTLVALNHWAWIFCVVGLAGRYLNRPSPVLRYSNPAILPWYILHQTLIIVFAWWLKPFVLPIGLEALVLLVLTVAGCIGGYAVIQRVNILRWLCGMSVGGGRETAQRPVLAH</sequence>
<keyword evidence="4" id="KW-1185">Reference proteome</keyword>
<feature type="transmembrane region" description="Helical" evidence="1">
    <location>
        <begin position="228"/>
        <end position="245"/>
    </location>
</feature>
<feature type="transmembrane region" description="Helical" evidence="1">
    <location>
        <begin position="188"/>
        <end position="208"/>
    </location>
</feature>
<dbReference type="RefSeq" id="WP_193193474.1">
    <property type="nucleotide sequence ID" value="NZ_JACZFR010000047.1"/>
</dbReference>
<keyword evidence="1" id="KW-1133">Transmembrane helix</keyword>
<reference evidence="4" key="1">
    <citation type="journal article" date="2019" name="Int. J. Syst. Evol. Microbiol.">
        <title>The Global Catalogue of Microorganisms (GCM) 10K type strain sequencing project: providing services to taxonomists for standard genome sequencing and annotation.</title>
        <authorList>
            <consortium name="The Broad Institute Genomics Platform"/>
            <consortium name="The Broad Institute Genome Sequencing Center for Infectious Disease"/>
            <person name="Wu L."/>
            <person name="Ma J."/>
        </authorList>
    </citation>
    <scope>NUCLEOTIDE SEQUENCE [LARGE SCALE GENOMIC DNA]</scope>
    <source>
        <strain evidence="4">CGMCC 1.13718</strain>
    </source>
</reference>
<feature type="transmembrane region" description="Helical" evidence="1">
    <location>
        <begin position="12"/>
        <end position="34"/>
    </location>
</feature>
<dbReference type="Proteomes" id="UP001596425">
    <property type="component" value="Unassembled WGS sequence"/>
</dbReference>
<evidence type="ECO:0000313" key="4">
    <source>
        <dbReference type="Proteomes" id="UP001596425"/>
    </source>
</evidence>
<evidence type="ECO:0000256" key="1">
    <source>
        <dbReference type="SAM" id="Phobius"/>
    </source>
</evidence>
<name>A0ABW1YI19_9GAMM</name>
<keyword evidence="3" id="KW-0808">Transferase</keyword>
<keyword evidence="3" id="KW-0012">Acyltransferase</keyword>
<organism evidence="3 4">
    <name type="scientific">Microbulbifer taiwanensis</name>
    <dbReference type="NCBI Taxonomy" id="986746"/>
    <lineage>
        <taxon>Bacteria</taxon>
        <taxon>Pseudomonadati</taxon>
        <taxon>Pseudomonadota</taxon>
        <taxon>Gammaproteobacteria</taxon>
        <taxon>Cellvibrionales</taxon>
        <taxon>Microbulbiferaceae</taxon>
        <taxon>Microbulbifer</taxon>
    </lineage>
</organism>
<keyword evidence="1" id="KW-0472">Membrane</keyword>
<dbReference type="Pfam" id="PF01757">
    <property type="entry name" value="Acyl_transf_3"/>
    <property type="match status" value="1"/>
</dbReference>
<dbReference type="PANTHER" id="PTHR36927">
    <property type="entry name" value="BLR4337 PROTEIN"/>
    <property type="match status" value="1"/>
</dbReference>
<keyword evidence="1" id="KW-0812">Transmembrane</keyword>